<dbReference type="SUPFAM" id="SSF52540">
    <property type="entry name" value="P-loop containing nucleoside triphosphate hydrolases"/>
    <property type="match status" value="1"/>
</dbReference>
<dbReference type="Proteomes" id="UP000319322">
    <property type="component" value="Unassembled WGS sequence"/>
</dbReference>
<keyword evidence="2 12" id="KW-0547">Nucleotide-binding</keyword>
<feature type="domain" description="UvrD-like helicase ATP-binding" evidence="13">
    <location>
        <begin position="8"/>
        <end position="285"/>
    </location>
</feature>
<protein>
    <recommendedName>
        <fullName evidence="9">DNA 3'-5' helicase</fullName>
        <ecNumber evidence="9">5.6.2.4</ecNumber>
    </recommendedName>
    <alternativeName>
        <fullName evidence="10">DNA 3'-5' helicase II</fullName>
    </alternativeName>
</protein>
<dbReference type="PANTHER" id="PTHR11070:SF2">
    <property type="entry name" value="ATP-DEPENDENT DNA HELICASE SRS2"/>
    <property type="match status" value="1"/>
</dbReference>
<dbReference type="Gene3D" id="1.10.486.10">
    <property type="entry name" value="PCRA, domain 4"/>
    <property type="match status" value="1"/>
</dbReference>
<dbReference type="GO" id="GO:0000725">
    <property type="term" value="P:recombinational repair"/>
    <property type="evidence" value="ECO:0007669"/>
    <property type="project" value="TreeGrafter"/>
</dbReference>
<dbReference type="GO" id="GO:0003677">
    <property type="term" value="F:DNA binding"/>
    <property type="evidence" value="ECO:0007669"/>
    <property type="project" value="UniProtKB-KW"/>
</dbReference>
<dbReference type="InterPro" id="IPR027417">
    <property type="entry name" value="P-loop_NTPase"/>
</dbReference>
<dbReference type="Pfam" id="PF00580">
    <property type="entry name" value="UvrD-helicase"/>
    <property type="match status" value="1"/>
</dbReference>
<evidence type="ECO:0000256" key="9">
    <source>
        <dbReference type="ARBA" id="ARBA00034808"/>
    </source>
</evidence>
<dbReference type="InterPro" id="IPR000212">
    <property type="entry name" value="DNA_helicase_UvrD/REP"/>
</dbReference>
<evidence type="ECO:0000256" key="12">
    <source>
        <dbReference type="PROSITE-ProRule" id="PRU00560"/>
    </source>
</evidence>
<dbReference type="EMBL" id="VKGC01000001">
    <property type="protein sequence ID" value="TSA86912.1"/>
    <property type="molecule type" value="Genomic_DNA"/>
</dbReference>
<reference evidence="16" key="2">
    <citation type="submission" date="2019-07" db="EMBL/GenBank/DDBJ databases">
        <title>Helicobacter labacensis sp. nov., Helicobacter mehlei sp. nov. and Helicobacter vulpis sp. nov., isolated from gastric mucosa of red fox (Vulpis vulpis).</title>
        <authorList>
            <person name="Papic B."/>
        </authorList>
    </citation>
    <scope>NUCLEOTIDE SEQUENCE [LARGE SCALE GENOMIC DNA]</scope>
    <source>
        <strain evidence="16">L8b</strain>
    </source>
</reference>
<keyword evidence="16" id="KW-1185">Reference proteome</keyword>
<dbReference type="Pfam" id="PF13361">
    <property type="entry name" value="UvrD_C"/>
    <property type="match status" value="1"/>
</dbReference>
<evidence type="ECO:0000256" key="2">
    <source>
        <dbReference type="ARBA" id="ARBA00022741"/>
    </source>
</evidence>
<evidence type="ECO:0000256" key="6">
    <source>
        <dbReference type="ARBA" id="ARBA00023125"/>
    </source>
</evidence>
<dbReference type="AlphaFoldDB" id="A0A553V3A3"/>
<dbReference type="PROSITE" id="PS51217">
    <property type="entry name" value="UVRD_HELICASE_CTER"/>
    <property type="match status" value="1"/>
</dbReference>
<evidence type="ECO:0000313" key="16">
    <source>
        <dbReference type="Proteomes" id="UP000319322"/>
    </source>
</evidence>
<evidence type="ECO:0000259" key="14">
    <source>
        <dbReference type="PROSITE" id="PS51217"/>
    </source>
</evidence>
<sequence>MSIKNLLADLNPEQKKAVLHVEGPLLVLAGAGSGKTKTLTTRLTYLLAKVGIPAQNTLTLTFTNKAAREMYQRAMSMLQTCQIKTSQPMLCTFHRFGLLFLKQHMHLLNREANFKIIKPEEALSLVRPQFLQLKGNSKLEDRAFLGHLLKMIFQIKNHLIALQDCYSHVQSAFEIYTQTLEKENWVDFDDLLALPYAILQHTPSLAYEVSQHYQHLMVDEYQDTNPLQFKLLQLLCSAHDNLCVVGDDDQSIYGFRGADISNILNFPDHFKSARVIKLEQNYRSSKSILACANELIGHNQHRHGKTLFSHKRKNKHQHLEVLCFSDASKENDFITQKVLECLQRGVPHSEIAILYRLNYLAKSVEEGLKFARIPYQIIGTTGFYECAEIKDILAYLRAIANPHDDASVLRIINKPARGISKDSVEILIGTTKPQSLSIYQALEQGFLVHALSSKVLKAVKNFYQLLLDLKTQVQSIQTYADAQVFATTLFKRTQIQSTLKDNIEERLENLEEFKGMLLSYFQDDPKPSLQDFLDQSILEAPTPTNQEAIKCMSVHASKGLEFRVVFIVGFEERFFPYANANLEEERRLGYVAITRAKEELYICCVQERVYFGQIHEYLKPSCFLQEAKLLTSPQWQVGDRVFHPHFGVGSIQEIVREQEQVLVRFGSKDYWLVLSILEKAEDDHV</sequence>
<reference evidence="15 16" key="1">
    <citation type="submission" date="2019-07" db="EMBL/GenBank/DDBJ databases">
        <title>Helicobacter labacensis sp. nov., Helicobacter mehlei sp. nov. and Helicobacter vulpis sp. nov., isolated from gastric mucosa of red fox (Vulpis vulpis).</title>
        <authorList>
            <person name="Kusar D."/>
            <person name="Gruntar I."/>
            <person name="Pate M."/>
            <person name="Zajc U."/>
            <person name="Ocepek M."/>
        </authorList>
    </citation>
    <scope>NUCLEOTIDE SEQUENCE [LARGE SCALE GENOMIC DNA]</scope>
    <source>
        <strain evidence="15 16">L8b</strain>
    </source>
</reference>
<feature type="binding site" evidence="12">
    <location>
        <begin position="29"/>
        <end position="36"/>
    </location>
    <ligand>
        <name>ATP</name>
        <dbReference type="ChEBI" id="CHEBI:30616"/>
    </ligand>
</feature>
<evidence type="ECO:0000313" key="15">
    <source>
        <dbReference type="EMBL" id="TSA86912.1"/>
    </source>
</evidence>
<dbReference type="GO" id="GO:0016887">
    <property type="term" value="F:ATP hydrolysis activity"/>
    <property type="evidence" value="ECO:0007669"/>
    <property type="project" value="RHEA"/>
</dbReference>
<dbReference type="RefSeq" id="WP_143928316.1">
    <property type="nucleotide sequence ID" value="NZ_VKGC01000001.1"/>
</dbReference>
<dbReference type="GO" id="GO:0005524">
    <property type="term" value="F:ATP binding"/>
    <property type="evidence" value="ECO:0007669"/>
    <property type="project" value="UniProtKB-UniRule"/>
</dbReference>
<evidence type="ECO:0000256" key="1">
    <source>
        <dbReference type="ARBA" id="ARBA00009922"/>
    </source>
</evidence>
<dbReference type="GO" id="GO:0005829">
    <property type="term" value="C:cytosol"/>
    <property type="evidence" value="ECO:0007669"/>
    <property type="project" value="TreeGrafter"/>
</dbReference>
<dbReference type="Gene3D" id="3.40.50.300">
    <property type="entry name" value="P-loop containing nucleotide triphosphate hydrolases"/>
    <property type="match status" value="2"/>
</dbReference>
<evidence type="ECO:0000256" key="10">
    <source>
        <dbReference type="ARBA" id="ARBA00034923"/>
    </source>
</evidence>
<name>A0A553V3A3_9HELI</name>
<dbReference type="InterPro" id="IPR013986">
    <property type="entry name" value="DExx_box_DNA_helicase_dom_sf"/>
</dbReference>
<dbReference type="PANTHER" id="PTHR11070">
    <property type="entry name" value="UVRD / RECB / PCRA DNA HELICASE FAMILY MEMBER"/>
    <property type="match status" value="1"/>
</dbReference>
<dbReference type="InterPro" id="IPR014016">
    <property type="entry name" value="UvrD-like_ATP-bd"/>
</dbReference>
<dbReference type="InterPro" id="IPR014017">
    <property type="entry name" value="DNA_helicase_UvrD-like_C"/>
</dbReference>
<keyword evidence="7" id="KW-0413">Isomerase</keyword>
<dbReference type="EC" id="5.6.2.4" evidence="9"/>
<comment type="catalytic activity">
    <reaction evidence="11">
        <text>ATP + H2O = ADP + phosphate + H(+)</text>
        <dbReference type="Rhea" id="RHEA:13065"/>
        <dbReference type="ChEBI" id="CHEBI:15377"/>
        <dbReference type="ChEBI" id="CHEBI:15378"/>
        <dbReference type="ChEBI" id="CHEBI:30616"/>
        <dbReference type="ChEBI" id="CHEBI:43474"/>
        <dbReference type="ChEBI" id="CHEBI:456216"/>
        <dbReference type="EC" id="5.6.2.4"/>
    </reaction>
</comment>
<evidence type="ECO:0000259" key="13">
    <source>
        <dbReference type="PROSITE" id="PS51198"/>
    </source>
</evidence>
<evidence type="ECO:0000256" key="8">
    <source>
        <dbReference type="ARBA" id="ARBA00034617"/>
    </source>
</evidence>
<feature type="domain" description="UvrD-like helicase C-terminal" evidence="14">
    <location>
        <begin position="286"/>
        <end position="559"/>
    </location>
</feature>
<dbReference type="PROSITE" id="PS51198">
    <property type="entry name" value="UVRD_HELICASE_ATP_BIND"/>
    <property type="match status" value="1"/>
</dbReference>
<comment type="catalytic activity">
    <reaction evidence="8">
        <text>Couples ATP hydrolysis with the unwinding of duplex DNA by translocating in the 3'-5' direction.</text>
        <dbReference type="EC" id="5.6.2.4"/>
    </reaction>
</comment>
<gene>
    <name evidence="15" type="ORF">FNE76_00090</name>
</gene>
<evidence type="ECO:0000256" key="4">
    <source>
        <dbReference type="ARBA" id="ARBA00022806"/>
    </source>
</evidence>
<reference evidence="15 16" key="3">
    <citation type="submission" date="2019-07" db="EMBL/GenBank/DDBJ databases">
        <authorList>
            <person name="Papic B."/>
        </authorList>
    </citation>
    <scope>NUCLEOTIDE SEQUENCE [LARGE SCALE GENOMIC DNA]</scope>
    <source>
        <strain evidence="15 16">L8b</strain>
    </source>
</reference>
<evidence type="ECO:0000256" key="3">
    <source>
        <dbReference type="ARBA" id="ARBA00022801"/>
    </source>
</evidence>
<keyword evidence="4 12" id="KW-0347">Helicase</keyword>
<dbReference type="GO" id="GO:0043138">
    <property type="term" value="F:3'-5' DNA helicase activity"/>
    <property type="evidence" value="ECO:0007669"/>
    <property type="project" value="UniProtKB-EC"/>
</dbReference>
<dbReference type="CDD" id="cd17932">
    <property type="entry name" value="DEXQc_UvrD"/>
    <property type="match status" value="1"/>
</dbReference>
<evidence type="ECO:0000256" key="11">
    <source>
        <dbReference type="ARBA" id="ARBA00048988"/>
    </source>
</evidence>
<keyword evidence="3 12" id="KW-0378">Hydrolase</keyword>
<keyword evidence="6" id="KW-0238">DNA-binding</keyword>
<dbReference type="Gene3D" id="1.10.10.160">
    <property type="match status" value="1"/>
</dbReference>
<dbReference type="GO" id="GO:0033202">
    <property type="term" value="C:DNA helicase complex"/>
    <property type="evidence" value="ECO:0007669"/>
    <property type="project" value="TreeGrafter"/>
</dbReference>
<proteinExistence type="inferred from homology"/>
<comment type="similarity">
    <text evidence="1">Belongs to the helicase family. UvrD subfamily.</text>
</comment>
<evidence type="ECO:0000256" key="7">
    <source>
        <dbReference type="ARBA" id="ARBA00023235"/>
    </source>
</evidence>
<comment type="caution">
    <text evidence="15">The sequence shown here is derived from an EMBL/GenBank/DDBJ whole genome shotgun (WGS) entry which is preliminary data.</text>
</comment>
<accession>A0A553V3A3</accession>
<keyword evidence="5 12" id="KW-0067">ATP-binding</keyword>
<organism evidence="15 16">
    <name type="scientific">Helicobacter mehlei</name>
    <dbReference type="NCBI Taxonomy" id="2316080"/>
    <lineage>
        <taxon>Bacteria</taxon>
        <taxon>Pseudomonadati</taxon>
        <taxon>Campylobacterota</taxon>
        <taxon>Epsilonproteobacteria</taxon>
        <taxon>Campylobacterales</taxon>
        <taxon>Helicobacteraceae</taxon>
        <taxon>Helicobacter</taxon>
    </lineage>
</organism>
<evidence type="ECO:0000256" key="5">
    <source>
        <dbReference type="ARBA" id="ARBA00022840"/>
    </source>
</evidence>